<dbReference type="Proteomes" id="UP000270296">
    <property type="component" value="Unassembled WGS sequence"/>
</dbReference>
<dbReference type="EMBL" id="UZAM01008270">
    <property type="protein sequence ID" value="VDP04110.1"/>
    <property type="molecule type" value="Genomic_DNA"/>
</dbReference>
<evidence type="ECO:0000256" key="1">
    <source>
        <dbReference type="SAM" id="MobiDB-lite"/>
    </source>
</evidence>
<proteinExistence type="predicted"/>
<gene>
    <name evidence="2" type="ORF">SBAD_LOCUS4354</name>
</gene>
<feature type="region of interest" description="Disordered" evidence="1">
    <location>
        <begin position="50"/>
        <end position="82"/>
    </location>
</feature>
<keyword evidence="3" id="KW-1185">Reference proteome</keyword>
<feature type="compositionally biased region" description="Polar residues" evidence="1">
    <location>
        <begin position="65"/>
        <end position="77"/>
    </location>
</feature>
<dbReference type="WBParaSite" id="SBAD_0000454401-mRNA-1">
    <property type="protein sequence ID" value="SBAD_0000454401-mRNA-1"/>
    <property type="gene ID" value="SBAD_0000454401"/>
</dbReference>
<dbReference type="AlphaFoldDB" id="A0A183IL58"/>
<evidence type="ECO:0000313" key="3">
    <source>
        <dbReference type="Proteomes" id="UP000270296"/>
    </source>
</evidence>
<reference evidence="2 3" key="2">
    <citation type="submission" date="2018-11" db="EMBL/GenBank/DDBJ databases">
        <authorList>
            <consortium name="Pathogen Informatics"/>
        </authorList>
    </citation>
    <scope>NUCLEOTIDE SEQUENCE [LARGE SCALE GENOMIC DNA]</scope>
</reference>
<reference evidence="4" key="1">
    <citation type="submission" date="2016-06" db="UniProtKB">
        <authorList>
            <consortium name="WormBaseParasite"/>
        </authorList>
    </citation>
    <scope>IDENTIFICATION</scope>
</reference>
<name>A0A183IL58_9BILA</name>
<sequence length="119" mass="13195">MENRLSEDDDGRWHTTDRQQRLSFAVRPIAVVQQGYILRGSFNIQVASATPVKPNEERLPERPSSADSWTPPVSSSAEGRADRHIQLPCKSCEVESNRVKSSDRARVSETCVGVAKTTA</sequence>
<accession>A0A183IL58</accession>
<evidence type="ECO:0000313" key="4">
    <source>
        <dbReference type="WBParaSite" id="SBAD_0000454401-mRNA-1"/>
    </source>
</evidence>
<evidence type="ECO:0000313" key="2">
    <source>
        <dbReference type="EMBL" id="VDP04110.1"/>
    </source>
</evidence>
<protein>
    <submittedName>
        <fullName evidence="2 4">Uncharacterized protein</fullName>
    </submittedName>
</protein>
<organism evidence="4">
    <name type="scientific">Soboliphyme baturini</name>
    <dbReference type="NCBI Taxonomy" id="241478"/>
    <lineage>
        <taxon>Eukaryota</taxon>
        <taxon>Metazoa</taxon>
        <taxon>Ecdysozoa</taxon>
        <taxon>Nematoda</taxon>
        <taxon>Enoplea</taxon>
        <taxon>Dorylaimia</taxon>
        <taxon>Dioctophymatida</taxon>
        <taxon>Dioctophymatoidea</taxon>
        <taxon>Soboliphymatidae</taxon>
        <taxon>Soboliphyme</taxon>
    </lineage>
</organism>